<dbReference type="Gene3D" id="2.40.50.180">
    <property type="entry name" value="CheA-289, Domain 4"/>
    <property type="match status" value="1"/>
</dbReference>
<evidence type="ECO:0000259" key="1">
    <source>
        <dbReference type="PROSITE" id="PS50851"/>
    </source>
</evidence>
<dbReference type="PROSITE" id="PS50851">
    <property type="entry name" value="CHEW"/>
    <property type="match status" value="1"/>
</dbReference>
<dbReference type="GO" id="GO:0005829">
    <property type="term" value="C:cytosol"/>
    <property type="evidence" value="ECO:0007669"/>
    <property type="project" value="TreeGrafter"/>
</dbReference>
<dbReference type="GO" id="GO:0006935">
    <property type="term" value="P:chemotaxis"/>
    <property type="evidence" value="ECO:0007669"/>
    <property type="project" value="InterPro"/>
</dbReference>
<protein>
    <recommendedName>
        <fullName evidence="1">CheW-like domain-containing protein</fullName>
    </recommendedName>
</protein>
<dbReference type="InterPro" id="IPR039315">
    <property type="entry name" value="CheW"/>
</dbReference>
<proteinExistence type="predicted"/>
<name>A0A3B0ZK17_9ZZZZ</name>
<dbReference type="PANTHER" id="PTHR22617">
    <property type="entry name" value="CHEMOTAXIS SENSOR HISTIDINE KINASE-RELATED"/>
    <property type="match status" value="1"/>
</dbReference>
<sequence>MSLYLLSVHEGERYLIPSADVAEVTPYVMPRKITPVPEYVVGMIDYRGETLPLIDICLLLSGEPCKVVLCSRILIGMIKSPEGKTVKVGWLFDGVTETVRITEDRFKTAPLHLEQAPYLGDVATDEKGIMQRIIIQHILPDDAYAILFSPLD</sequence>
<reference evidence="2" key="1">
    <citation type="submission" date="2018-06" db="EMBL/GenBank/DDBJ databases">
        <authorList>
            <person name="Zhirakovskaya E."/>
        </authorList>
    </citation>
    <scope>NUCLEOTIDE SEQUENCE</scope>
</reference>
<accession>A0A3B0ZK17</accession>
<dbReference type="InterPro" id="IPR002545">
    <property type="entry name" value="CheW-lke_dom"/>
</dbReference>
<dbReference type="Gene3D" id="2.30.30.40">
    <property type="entry name" value="SH3 Domains"/>
    <property type="match status" value="1"/>
</dbReference>
<feature type="domain" description="CheW-like" evidence="1">
    <location>
        <begin position="1"/>
        <end position="144"/>
    </location>
</feature>
<gene>
    <name evidence="2" type="ORF">MNBD_GAMMA18-159</name>
</gene>
<dbReference type="PANTHER" id="PTHR22617:SF43">
    <property type="entry name" value="PROTEIN PILI"/>
    <property type="match status" value="1"/>
</dbReference>
<organism evidence="2">
    <name type="scientific">hydrothermal vent metagenome</name>
    <dbReference type="NCBI Taxonomy" id="652676"/>
    <lineage>
        <taxon>unclassified sequences</taxon>
        <taxon>metagenomes</taxon>
        <taxon>ecological metagenomes</taxon>
    </lineage>
</organism>
<dbReference type="Pfam" id="PF01584">
    <property type="entry name" value="CheW"/>
    <property type="match status" value="1"/>
</dbReference>
<dbReference type="SMART" id="SM00260">
    <property type="entry name" value="CheW"/>
    <property type="match status" value="1"/>
</dbReference>
<dbReference type="EMBL" id="UOFP01000228">
    <property type="protein sequence ID" value="VAW88603.1"/>
    <property type="molecule type" value="Genomic_DNA"/>
</dbReference>
<dbReference type="AlphaFoldDB" id="A0A3B0ZK17"/>
<dbReference type="GO" id="GO:0007165">
    <property type="term" value="P:signal transduction"/>
    <property type="evidence" value="ECO:0007669"/>
    <property type="project" value="InterPro"/>
</dbReference>
<dbReference type="InterPro" id="IPR036061">
    <property type="entry name" value="CheW-like_dom_sf"/>
</dbReference>
<evidence type="ECO:0000313" key="2">
    <source>
        <dbReference type="EMBL" id="VAW88603.1"/>
    </source>
</evidence>
<dbReference type="SUPFAM" id="SSF50341">
    <property type="entry name" value="CheW-like"/>
    <property type="match status" value="1"/>
</dbReference>